<dbReference type="InterPro" id="IPR050698">
    <property type="entry name" value="MBL"/>
</dbReference>
<dbReference type="InterPro" id="IPR036866">
    <property type="entry name" value="RibonucZ/Hydroxyglut_hydro"/>
</dbReference>
<name>A0AAE2SBU7_9BACT</name>
<dbReference type="Pfam" id="PF10996">
    <property type="entry name" value="Beta-Casp"/>
    <property type="match status" value="1"/>
</dbReference>
<dbReference type="GO" id="GO:0004521">
    <property type="term" value="F:RNA endonuclease activity"/>
    <property type="evidence" value="ECO:0007669"/>
    <property type="project" value="TreeGrafter"/>
</dbReference>
<dbReference type="InterPro" id="IPR011108">
    <property type="entry name" value="RMMBL"/>
</dbReference>
<evidence type="ECO:0000313" key="4">
    <source>
        <dbReference type="EMBL" id="MBK1853615.1"/>
    </source>
</evidence>
<dbReference type="Gene3D" id="3.60.15.10">
    <property type="entry name" value="Ribonuclease Z/Hydroxyacylglutathione hydrolase-like"/>
    <property type="match status" value="1"/>
</dbReference>
<dbReference type="Proteomes" id="UP000634206">
    <property type="component" value="Unassembled WGS sequence"/>
</dbReference>
<keyword evidence="5" id="KW-1185">Reference proteome</keyword>
<gene>
    <name evidence="4" type="ORF">JIN83_01460</name>
</gene>
<dbReference type="CDD" id="cd16295">
    <property type="entry name" value="TTHA0252-CPSF-like_MBL-fold"/>
    <property type="match status" value="1"/>
</dbReference>
<feature type="domain" description="Beta-Casp" evidence="3">
    <location>
        <begin position="244"/>
        <end position="363"/>
    </location>
</feature>
<evidence type="ECO:0000259" key="3">
    <source>
        <dbReference type="SMART" id="SM01027"/>
    </source>
</evidence>
<dbReference type="PANTHER" id="PTHR11203:SF37">
    <property type="entry name" value="INTEGRATOR COMPLEX SUBUNIT 11"/>
    <property type="match status" value="1"/>
</dbReference>
<sequence>MQFTSLLRRNEIGANSYLIEMDGQRIVLDSGMHPKEEGLDSLPAHHELPADSIDSIFVSHSHLDHSGSLPVLMRDQPGADVFMTPATAKLIDALLHNSVNVMESKRTELGITDYPFYTHRELDDHEKRWRTFNYERPFQIGDNVRASFHDAGHILGSSGIMLETPEKRVFYTGDVQFEDQTLIPGADLPEEDIDTLIIETTRGASPRCESYSREVEEQKFAESINDCLKRGGSVLVPVFAMGKTQEVLTMINRFKQEGLIPDAPVYIGGLSTKMTIIFDEFADSTPRNQPGFRILKDMEVKTGGRRRKRAPIVYQPGGIYALSSGMMTEKTVSNNFARGFISNPKNSLLFVGYADPDSPAGHIRAGKQGDLIDLDPAQDPIQFNCPMEVFDFSGHATRDDLLSYILRVKPKKTILVHGDLPATEWFAQQLKEKLPECETIIPLPGKPYQL</sequence>
<reference evidence="4" key="1">
    <citation type="submission" date="2021-01" db="EMBL/GenBank/DDBJ databases">
        <title>Modified the classification status of verrucomicrobia.</title>
        <authorList>
            <person name="Feng X."/>
        </authorList>
    </citation>
    <scope>NUCLEOTIDE SEQUENCE</scope>
    <source>
        <strain evidence="4">5K15</strain>
    </source>
</reference>
<evidence type="ECO:0000256" key="1">
    <source>
        <dbReference type="ARBA" id="ARBA00022801"/>
    </source>
</evidence>
<dbReference type="InterPro" id="IPR022712">
    <property type="entry name" value="Beta_Casp"/>
</dbReference>
<dbReference type="EMBL" id="JAENIG010000001">
    <property type="protein sequence ID" value="MBK1853615.1"/>
    <property type="molecule type" value="Genomic_DNA"/>
</dbReference>
<evidence type="ECO:0000313" key="5">
    <source>
        <dbReference type="Proteomes" id="UP000634206"/>
    </source>
</evidence>
<dbReference type="SUPFAM" id="SSF56281">
    <property type="entry name" value="Metallo-hydrolase/oxidoreductase"/>
    <property type="match status" value="1"/>
</dbReference>
<accession>A0AAE2SBU7</accession>
<dbReference type="AlphaFoldDB" id="A0AAE2SBU7"/>
<dbReference type="PANTHER" id="PTHR11203">
    <property type="entry name" value="CLEAVAGE AND POLYADENYLATION SPECIFICITY FACTOR FAMILY MEMBER"/>
    <property type="match status" value="1"/>
</dbReference>
<dbReference type="InterPro" id="IPR001279">
    <property type="entry name" value="Metallo-B-lactamas"/>
</dbReference>
<dbReference type="RefSeq" id="WP_309488211.1">
    <property type="nucleotide sequence ID" value="NZ_JAENIG010000001.1"/>
</dbReference>
<dbReference type="Pfam" id="PF00753">
    <property type="entry name" value="Lactamase_B"/>
    <property type="match status" value="1"/>
</dbReference>
<protein>
    <submittedName>
        <fullName evidence="4">MBL fold metallo-hydrolase</fullName>
    </submittedName>
</protein>
<dbReference type="SMART" id="SM00849">
    <property type="entry name" value="Lactamase_B"/>
    <property type="match status" value="1"/>
</dbReference>
<dbReference type="Pfam" id="PF07521">
    <property type="entry name" value="RMMBL"/>
    <property type="match status" value="1"/>
</dbReference>
<dbReference type="Gene3D" id="3.40.50.10890">
    <property type="match status" value="1"/>
</dbReference>
<comment type="caution">
    <text evidence="4">The sequence shown here is derived from an EMBL/GenBank/DDBJ whole genome shotgun (WGS) entry which is preliminary data.</text>
</comment>
<dbReference type="GO" id="GO:0016787">
    <property type="term" value="F:hydrolase activity"/>
    <property type="evidence" value="ECO:0007669"/>
    <property type="project" value="UniProtKB-KW"/>
</dbReference>
<dbReference type="SMART" id="SM01027">
    <property type="entry name" value="Beta-Casp"/>
    <property type="match status" value="1"/>
</dbReference>
<proteinExistence type="predicted"/>
<keyword evidence="1" id="KW-0378">Hydrolase</keyword>
<feature type="domain" description="Metallo-beta-lactamase" evidence="2">
    <location>
        <begin position="13"/>
        <end position="224"/>
    </location>
</feature>
<organism evidence="4 5">
    <name type="scientific">Oceaniferula flava</name>
    <dbReference type="NCBI Taxonomy" id="2800421"/>
    <lineage>
        <taxon>Bacteria</taxon>
        <taxon>Pseudomonadati</taxon>
        <taxon>Verrucomicrobiota</taxon>
        <taxon>Verrucomicrobiia</taxon>
        <taxon>Verrucomicrobiales</taxon>
        <taxon>Verrucomicrobiaceae</taxon>
        <taxon>Oceaniferula</taxon>
    </lineage>
</organism>
<evidence type="ECO:0000259" key="2">
    <source>
        <dbReference type="SMART" id="SM00849"/>
    </source>
</evidence>